<organism evidence="3 4">
    <name type="scientific">Saguinus oedipus</name>
    <name type="common">Cotton-top tamarin</name>
    <name type="synonym">Oedipomidas oedipus</name>
    <dbReference type="NCBI Taxonomy" id="9490"/>
    <lineage>
        <taxon>Eukaryota</taxon>
        <taxon>Metazoa</taxon>
        <taxon>Chordata</taxon>
        <taxon>Craniata</taxon>
        <taxon>Vertebrata</taxon>
        <taxon>Euteleostomi</taxon>
        <taxon>Mammalia</taxon>
        <taxon>Eutheria</taxon>
        <taxon>Euarchontoglires</taxon>
        <taxon>Primates</taxon>
        <taxon>Haplorrhini</taxon>
        <taxon>Platyrrhini</taxon>
        <taxon>Cebidae</taxon>
        <taxon>Callitrichinae</taxon>
        <taxon>Saguinus</taxon>
    </lineage>
</organism>
<evidence type="ECO:0000259" key="2">
    <source>
        <dbReference type="PROSITE" id="PS50106"/>
    </source>
</evidence>
<feature type="domain" description="PDZ" evidence="2">
    <location>
        <begin position="33"/>
        <end position="107"/>
    </location>
</feature>
<dbReference type="Pfam" id="PF00595">
    <property type="entry name" value="PDZ"/>
    <property type="match status" value="1"/>
</dbReference>
<protein>
    <recommendedName>
        <fullName evidence="2">PDZ domain-containing protein</fullName>
    </recommendedName>
</protein>
<dbReference type="PROSITE" id="PS50106">
    <property type="entry name" value="PDZ"/>
    <property type="match status" value="1"/>
</dbReference>
<dbReference type="SUPFAM" id="SSF50156">
    <property type="entry name" value="PDZ domain-like"/>
    <property type="match status" value="1"/>
</dbReference>
<dbReference type="InterPro" id="IPR036034">
    <property type="entry name" value="PDZ_sf"/>
</dbReference>
<comment type="caution">
    <text evidence="3">The sequence shown here is derived from an EMBL/GenBank/DDBJ whole genome shotgun (WGS) entry which is preliminary data.</text>
</comment>
<feature type="chain" id="PRO_5046930919" description="PDZ domain-containing protein" evidence="1">
    <location>
        <begin position="21"/>
        <end position="161"/>
    </location>
</feature>
<feature type="signal peptide" evidence="1">
    <location>
        <begin position="1"/>
        <end position="20"/>
    </location>
</feature>
<dbReference type="InterPro" id="IPR051741">
    <property type="entry name" value="PAR6_homolog"/>
</dbReference>
<evidence type="ECO:0000313" key="3">
    <source>
        <dbReference type="EMBL" id="KAK2084676.1"/>
    </source>
</evidence>
<proteinExistence type="predicted"/>
<sequence length="161" mass="16531">MCRRGVVLLGLGMAVDMGEGSGASRTGPPWTGSVEAEASTGAFTLGLGDLRAATGSQCQAPRIYVQEMADMSTAKLYSGLLGVGDEILEVNGAKVAGLGLAHIKELLACSESLSIQTGTTVTQKCHCPHCHRIGSPEPLRVVGREHAAKLLCAGNMDPAGV</sequence>
<keyword evidence="4" id="KW-1185">Reference proteome</keyword>
<dbReference type="EMBL" id="JASSZA010000022">
    <property type="protein sequence ID" value="KAK2084676.1"/>
    <property type="molecule type" value="Genomic_DNA"/>
</dbReference>
<dbReference type="Gene3D" id="2.30.42.10">
    <property type="match status" value="1"/>
</dbReference>
<accession>A0ABQ9TIV6</accession>
<dbReference type="Proteomes" id="UP001266305">
    <property type="component" value="Unassembled WGS sequence"/>
</dbReference>
<keyword evidence="1" id="KW-0732">Signal</keyword>
<evidence type="ECO:0000256" key="1">
    <source>
        <dbReference type="SAM" id="SignalP"/>
    </source>
</evidence>
<evidence type="ECO:0000313" key="4">
    <source>
        <dbReference type="Proteomes" id="UP001266305"/>
    </source>
</evidence>
<dbReference type="InterPro" id="IPR001478">
    <property type="entry name" value="PDZ"/>
</dbReference>
<reference evidence="3 4" key="1">
    <citation type="submission" date="2023-05" db="EMBL/GenBank/DDBJ databases">
        <title>B98-5 Cell Line De Novo Hybrid Assembly: An Optical Mapping Approach.</title>
        <authorList>
            <person name="Kananen K."/>
            <person name="Auerbach J.A."/>
            <person name="Kautto E."/>
            <person name="Blachly J.S."/>
        </authorList>
    </citation>
    <scope>NUCLEOTIDE SEQUENCE [LARGE SCALE GENOMIC DNA]</scope>
    <source>
        <strain evidence="3">B95-8</strain>
        <tissue evidence="3">Cell line</tissue>
    </source>
</reference>
<gene>
    <name evidence="3" type="ORF">P7K49_037709</name>
</gene>
<dbReference type="PANTHER" id="PTHR14102:SF12">
    <property type="entry name" value="CDNA SEQUENCE BC034090"/>
    <property type="match status" value="1"/>
</dbReference>
<dbReference type="PANTHER" id="PTHR14102">
    <property type="entry name" value="PAR-6-RELATED"/>
    <property type="match status" value="1"/>
</dbReference>
<name>A0ABQ9TIV6_SAGOE</name>